<keyword evidence="2 5" id="KW-0645">Protease</keyword>
<gene>
    <name evidence="9" type="ordered locus">SGRA_1799</name>
</gene>
<dbReference type="InterPro" id="IPR051048">
    <property type="entry name" value="Peptidase_S8/S53_subtilisin"/>
</dbReference>
<evidence type="ECO:0000259" key="7">
    <source>
        <dbReference type="Pfam" id="PF00082"/>
    </source>
</evidence>
<dbReference type="SUPFAM" id="SSF52743">
    <property type="entry name" value="Subtilisin-like"/>
    <property type="match status" value="1"/>
</dbReference>
<dbReference type="InterPro" id="IPR036116">
    <property type="entry name" value="FN3_sf"/>
</dbReference>
<keyword evidence="6" id="KW-0732">Signal</keyword>
<feature type="chain" id="PRO_5003604536" evidence="6">
    <location>
        <begin position="19"/>
        <end position="855"/>
    </location>
</feature>
<dbReference type="PANTHER" id="PTHR43399">
    <property type="entry name" value="SUBTILISIN-RELATED"/>
    <property type="match status" value="1"/>
</dbReference>
<sequence length="855" mass="93090">MKNYIYTLCCLFFTFSLAAQESWIVQFAYGQEIEEQKWPSHWNLRVLRPLVPTLNIWELQLGPTAAQELADWPRVVALQKNHSLRPRLIPNDPDFNQQWHLENNGSNGGLVDADIDATTAWDLAQGGQTALGQQLVLAVIDDGLDTTLTELQGRLWTNTAEIPNNGLDDDGNGFIDDFKGWSSFNQNDEISGGTFGASHGSPVSSLIAGQANNNSLGTGIDWYSQLLTVVGGGSNEAEAIAAYAYPLAQRRAYNRSAGQKGALIVAINASWGLDEVLATDFPVLTNLFDSLGQAGILVVASTSNANNNVDLVGDLPTHSPSPYLIAVTNSNRSDQKVTAAGFGRQSIDLAAPGDGLYTQMKGGSMGNFSGTSAAAPLVTAAIGLIYSLPCPRLAYLAQLQPAATALYVKNAILAGVDSLPQLDTFCLSGGRLNLAQALAAAEYSDCQLPGCTAPYNLSFLSNQPDSLLLSWSSQADSSFLRYRLLGQNNWQLLSTTDSFLLLDQLQPCQTYELALWSSCNGQASADTNYVFWESQGCCNAPQLWQLDSSGSDFLALSFSEIAAAQSYTLTYGPIGQGSSQTLQSSQNNFILPNLDSCQAYEIRLWSNCASPSLDSLNLQLSTAGCGSCRDLNYCAPFANNNFEWLTALQLGDSSYASSPAPNGYAAYDSSFFLQAGQTYPMHWTWATGSSPFPNWRLGFWVDLDRNGQFDSLELVWSSPTISQMQTTYVDQLTIPAHWLGNYRSRWQLKWGSGAFSSCGDTGFGETKDYCLQVDLPDGLIPIAQAQMQLYPQPARQALYLKSPPNLGELWIIYDLQGRQLASGQWSGQISLDPWPAGLYILHWPNLGLQNRFLKE</sequence>
<feature type="active site" description="Charge relay system" evidence="5">
    <location>
        <position position="372"/>
    </location>
</feature>
<dbReference type="EMBL" id="CP002831">
    <property type="protein sequence ID" value="AFC24534.1"/>
    <property type="molecule type" value="Genomic_DNA"/>
</dbReference>
<dbReference type="GO" id="GO:0004252">
    <property type="term" value="F:serine-type endopeptidase activity"/>
    <property type="evidence" value="ECO:0007669"/>
    <property type="project" value="UniProtKB-UniRule"/>
</dbReference>
<evidence type="ECO:0000256" key="5">
    <source>
        <dbReference type="PROSITE-ProRule" id="PRU01240"/>
    </source>
</evidence>
<proteinExistence type="inferred from homology"/>
<evidence type="ECO:0000259" key="8">
    <source>
        <dbReference type="Pfam" id="PF20009"/>
    </source>
</evidence>
<keyword evidence="3 5" id="KW-0378">Hydrolase</keyword>
<feature type="active site" description="Charge relay system" evidence="5">
    <location>
        <position position="199"/>
    </location>
</feature>
<protein>
    <submittedName>
        <fullName evidence="9">Serine protease, subtilase family protein</fullName>
    </submittedName>
</protein>
<keyword evidence="4 5" id="KW-0720">Serine protease</keyword>
<keyword evidence="10" id="KW-1185">Reference proteome</keyword>
<name>H6L0J8_SAPGL</name>
<dbReference type="InterPro" id="IPR045474">
    <property type="entry name" value="GEVED"/>
</dbReference>
<dbReference type="GO" id="GO:0006508">
    <property type="term" value="P:proteolysis"/>
    <property type="evidence" value="ECO:0007669"/>
    <property type="project" value="UniProtKB-KW"/>
</dbReference>
<organism evidence="9 10">
    <name type="scientific">Saprospira grandis (strain Lewin)</name>
    <dbReference type="NCBI Taxonomy" id="984262"/>
    <lineage>
        <taxon>Bacteria</taxon>
        <taxon>Pseudomonadati</taxon>
        <taxon>Bacteroidota</taxon>
        <taxon>Saprospiria</taxon>
        <taxon>Saprospirales</taxon>
        <taxon>Saprospiraceae</taxon>
        <taxon>Saprospira</taxon>
    </lineage>
</organism>
<dbReference type="PRINTS" id="PR00723">
    <property type="entry name" value="SUBTILISIN"/>
</dbReference>
<feature type="active site" description="Charge relay system" evidence="5">
    <location>
        <position position="141"/>
    </location>
</feature>
<evidence type="ECO:0000313" key="10">
    <source>
        <dbReference type="Proteomes" id="UP000007519"/>
    </source>
</evidence>
<dbReference type="AlphaFoldDB" id="H6L0J8"/>
<reference evidence="9 10" key="1">
    <citation type="journal article" date="2012" name="Stand. Genomic Sci.">
        <title>Complete genome sequencing and analysis of Saprospira grandis str. Lewin, a predatory marine bacterium.</title>
        <authorList>
            <person name="Saw J.H."/>
            <person name="Yuryev A."/>
            <person name="Kanbe M."/>
            <person name="Hou S."/>
            <person name="Young A.G."/>
            <person name="Aizawa S."/>
            <person name="Alam M."/>
        </authorList>
    </citation>
    <scope>NUCLEOTIDE SEQUENCE [LARGE SCALE GENOMIC DNA]</scope>
    <source>
        <strain evidence="9 10">Lewin</strain>
    </source>
</reference>
<dbReference type="InterPro" id="IPR015500">
    <property type="entry name" value="Peptidase_S8_subtilisin-rel"/>
</dbReference>
<evidence type="ECO:0000256" key="2">
    <source>
        <dbReference type="ARBA" id="ARBA00022670"/>
    </source>
</evidence>
<dbReference type="Gene3D" id="3.40.50.200">
    <property type="entry name" value="Peptidase S8/S53 domain"/>
    <property type="match status" value="1"/>
</dbReference>
<dbReference type="InterPro" id="IPR023828">
    <property type="entry name" value="Peptidase_S8_Ser-AS"/>
</dbReference>
<comment type="similarity">
    <text evidence="1 5">Belongs to the peptidase S8 family.</text>
</comment>
<dbReference type="eggNOG" id="COG1404">
    <property type="taxonomic scope" value="Bacteria"/>
</dbReference>
<feature type="signal peptide" evidence="6">
    <location>
        <begin position="1"/>
        <end position="18"/>
    </location>
</feature>
<dbReference type="PROSITE" id="PS00138">
    <property type="entry name" value="SUBTILASE_SER"/>
    <property type="match status" value="1"/>
</dbReference>
<evidence type="ECO:0000313" key="9">
    <source>
        <dbReference type="EMBL" id="AFC24534.1"/>
    </source>
</evidence>
<dbReference type="InterPro" id="IPR003961">
    <property type="entry name" value="FN3_dom"/>
</dbReference>
<dbReference type="InterPro" id="IPR036852">
    <property type="entry name" value="Peptidase_S8/S53_dom_sf"/>
</dbReference>
<dbReference type="HOGENOM" id="CLU_322825_0_0_10"/>
<dbReference type="Proteomes" id="UP000007519">
    <property type="component" value="Chromosome"/>
</dbReference>
<dbReference type="PANTHER" id="PTHR43399:SF4">
    <property type="entry name" value="CELL WALL-ASSOCIATED PROTEASE"/>
    <property type="match status" value="1"/>
</dbReference>
<dbReference type="KEGG" id="sgn:SGRA_1799"/>
<dbReference type="PROSITE" id="PS51892">
    <property type="entry name" value="SUBTILASE"/>
    <property type="match status" value="1"/>
</dbReference>
<dbReference type="OrthoDB" id="9813435at2"/>
<feature type="domain" description="Peptidase S8/S53" evidence="7">
    <location>
        <begin position="132"/>
        <end position="387"/>
    </location>
</feature>
<dbReference type="CDD" id="cd00063">
    <property type="entry name" value="FN3"/>
    <property type="match status" value="1"/>
</dbReference>
<dbReference type="STRING" id="984262.SGRA_1799"/>
<evidence type="ECO:0000256" key="3">
    <source>
        <dbReference type="ARBA" id="ARBA00022801"/>
    </source>
</evidence>
<accession>H6L0J8</accession>
<feature type="domain" description="GEVED" evidence="8">
    <location>
        <begin position="697"/>
        <end position="771"/>
    </location>
</feature>
<dbReference type="Pfam" id="PF20009">
    <property type="entry name" value="GEVED"/>
    <property type="match status" value="1"/>
</dbReference>
<evidence type="ECO:0000256" key="6">
    <source>
        <dbReference type="SAM" id="SignalP"/>
    </source>
</evidence>
<dbReference type="RefSeq" id="WP_015692166.1">
    <property type="nucleotide sequence ID" value="NC_016940.1"/>
</dbReference>
<evidence type="ECO:0000256" key="1">
    <source>
        <dbReference type="ARBA" id="ARBA00011073"/>
    </source>
</evidence>
<dbReference type="Pfam" id="PF00082">
    <property type="entry name" value="Peptidase_S8"/>
    <property type="match status" value="1"/>
</dbReference>
<dbReference type="InterPro" id="IPR000209">
    <property type="entry name" value="Peptidase_S8/S53_dom"/>
</dbReference>
<dbReference type="SUPFAM" id="SSF49265">
    <property type="entry name" value="Fibronectin type III"/>
    <property type="match status" value="1"/>
</dbReference>
<evidence type="ECO:0000256" key="4">
    <source>
        <dbReference type="ARBA" id="ARBA00022825"/>
    </source>
</evidence>